<evidence type="ECO:0000256" key="11">
    <source>
        <dbReference type="ARBA" id="ARBA00034617"/>
    </source>
</evidence>
<dbReference type="InterPro" id="IPR011604">
    <property type="entry name" value="PDDEXK-like_dom_sf"/>
</dbReference>
<dbReference type="NCBIfam" id="TIGR02785">
    <property type="entry name" value="addA_Gpos"/>
    <property type="match status" value="1"/>
</dbReference>
<sequence>MAVKWTKEQRQVIDLRDRNILVSAAAGSGKTAVLVERIISRITDEKNPVDVDKLLVVTYTEAAAAEMKERIAAAIEKKLEEFPGNLNLEQQASLIHSAMITTVHKFCLSVIRDHFHVIGIDPSFRVGEEGELRLLKQDVLDEMLEEHYAKDEEEFREFVEKYGTGRTDKKIEELILQLYEYSRSYPDPRQWLISCAEDYEIDREHLEDSRMVHTVEERVRQQLGDLYGLVRQAMEICQLPAGPYMYAEALESDEKELKKLERADSYEKMSEVLMDFNWKKLSGKKDETVDAELRKSVQAVRKQLKALIDGIQKSYFYATADEWVADMQDSAQAMRTLTGLVQEFADRFDEKKRRRNMIDFSDMEQFALAILTRNTEGKIVPSAVAEEYQERFAEVMVDEYQDSNLVQETILTSVSGMSKGRNNMFMVGDVKQSIYRFRLSRPELFMEKYDTYSVESSPCQRIDLHKNFRSRKEVLDSTNYLFEKLMFREFGGIEYDENAALYAGAEFPPIPEDAVFTDKTEVLIFNQQDMKARDAKEAEARMIARRIREMMGSGYIYDKGSDSFRKIQYKDIVILTRSIQGWAESFSAVLAEEGIPAYSVSREGYFETYEISVLLDYLRILDNARQDLPLTAVLTSPFVGLDAEELAQIRLAYPNLPFYESVWLCGEEKTEETGADGSGETGEKEKKEKKKSDAEAENRSGEISEAVREKLAEFTRQVRYFRSILSYTPIHDLLAKILEETGYRTFIAAMPGGEQRIANVEMLIEKACTFEGTSYKGLFNFVRYIEQLKKYNVDYGEAGIMDEQADTVRLMSIHKSKGLEFPIVFVAGMGKSFNMQDQRGSIVIHPDWGIGIDAVDLEQRTKNPTFLKRMIQEKTKLENLSEELRVLYVGMTRAKEKMILTGTAKLGEEELLALEMMEDIIKREEKQNSWKADEKDSLALYQMEGAKTCFDWILPALMRDWKKAEKWIQVRLVTREELSYGAATAGQAEVLAREVLEHWDTEKSYMPEWKELLSEQMNYTYPYLQEEQMKLKFTVSELKKRIYAGEQMREMQEDGGEELYQEPEIVPLVPGFMQNQKEGLTGASRGTAYHKLMELLDFTRQYTEAALKNAVQDFEKKKKMTSEMAACIRISDILLFLESNSGKRMSAAAGKGKLWREQPFVLGVDADQVYPGFSGEPGSQEKEVILVQGIIDAYFEEEDGIVVLDYKTDKVKSAEQLKERYHAQLEYYAQALEGLLEKPVKEKIIYSFTLREEIRL</sequence>
<feature type="compositionally biased region" description="Basic and acidic residues" evidence="15">
    <location>
        <begin position="681"/>
        <end position="702"/>
    </location>
</feature>
<comment type="similarity">
    <text evidence="13">Belongs to the helicase family. AddA subfamily.</text>
</comment>
<dbReference type="RefSeq" id="WP_117688168.1">
    <property type="nucleotide sequence ID" value="NZ_QSQN01000018.1"/>
</dbReference>
<evidence type="ECO:0000256" key="15">
    <source>
        <dbReference type="SAM" id="MobiDB-lite"/>
    </source>
</evidence>
<protein>
    <recommendedName>
        <fullName evidence="13">ATP-dependent helicase/nuclease subunit A</fullName>
        <ecNumber evidence="13">3.1.-.-</ecNumber>
        <ecNumber evidence="13">5.6.2.4</ecNumber>
    </recommendedName>
    <alternativeName>
        <fullName evidence="13">ATP-dependent helicase/nuclease AddA</fullName>
    </alternativeName>
    <alternativeName>
        <fullName evidence="13">DNA 3'-5' helicase AddA</fullName>
    </alternativeName>
</protein>
<dbReference type="GO" id="GO:0005829">
    <property type="term" value="C:cytosol"/>
    <property type="evidence" value="ECO:0007669"/>
    <property type="project" value="TreeGrafter"/>
</dbReference>
<dbReference type="GO" id="GO:0016887">
    <property type="term" value="F:ATP hydrolysis activity"/>
    <property type="evidence" value="ECO:0007669"/>
    <property type="project" value="RHEA"/>
</dbReference>
<keyword evidence="9 13" id="KW-0234">DNA repair</keyword>
<comment type="caution">
    <text evidence="18">The sequence shown here is derived from an EMBL/GenBank/DDBJ whole genome shotgun (WGS) entry which is preliminary data.</text>
</comment>
<dbReference type="InterPro" id="IPR014016">
    <property type="entry name" value="UvrD-like_ATP-bd"/>
</dbReference>
<evidence type="ECO:0000256" key="12">
    <source>
        <dbReference type="ARBA" id="ARBA00048988"/>
    </source>
</evidence>
<comment type="catalytic activity">
    <reaction evidence="12 13">
        <text>ATP + H2O = ADP + phosphate + H(+)</text>
        <dbReference type="Rhea" id="RHEA:13065"/>
        <dbReference type="ChEBI" id="CHEBI:15377"/>
        <dbReference type="ChEBI" id="CHEBI:15378"/>
        <dbReference type="ChEBI" id="CHEBI:30616"/>
        <dbReference type="ChEBI" id="CHEBI:43474"/>
        <dbReference type="ChEBI" id="CHEBI:456216"/>
        <dbReference type="EC" id="5.6.2.4"/>
    </reaction>
</comment>
<dbReference type="SUPFAM" id="SSF52980">
    <property type="entry name" value="Restriction endonuclease-like"/>
    <property type="match status" value="1"/>
</dbReference>
<name>A0A3E4LQ88_9FIRM</name>
<dbReference type="InterPro" id="IPR011335">
    <property type="entry name" value="Restrct_endonuc-II-like"/>
</dbReference>
<dbReference type="EC" id="3.1.-.-" evidence="13"/>
<dbReference type="HAMAP" id="MF_01451">
    <property type="entry name" value="AddA"/>
    <property type="match status" value="1"/>
</dbReference>
<dbReference type="InterPro" id="IPR014152">
    <property type="entry name" value="AddA"/>
</dbReference>
<dbReference type="GO" id="GO:0043138">
    <property type="term" value="F:3'-5' DNA helicase activity"/>
    <property type="evidence" value="ECO:0007669"/>
    <property type="project" value="UniProtKB-UniRule"/>
</dbReference>
<dbReference type="GO" id="GO:0005524">
    <property type="term" value="F:ATP binding"/>
    <property type="evidence" value="ECO:0007669"/>
    <property type="project" value="UniProtKB-UniRule"/>
</dbReference>
<dbReference type="Pfam" id="PF13361">
    <property type="entry name" value="UvrD_C"/>
    <property type="match status" value="1"/>
</dbReference>
<proteinExistence type="inferred from homology"/>
<keyword evidence="10 13" id="KW-0413">Isomerase</keyword>
<dbReference type="GO" id="GO:0033202">
    <property type="term" value="C:DNA helicase complex"/>
    <property type="evidence" value="ECO:0007669"/>
    <property type="project" value="TreeGrafter"/>
</dbReference>
<dbReference type="SUPFAM" id="SSF52540">
    <property type="entry name" value="P-loop containing nucleoside triphosphate hydrolases"/>
    <property type="match status" value="1"/>
</dbReference>
<dbReference type="InterPro" id="IPR014017">
    <property type="entry name" value="DNA_helicase_UvrD-like_C"/>
</dbReference>
<feature type="domain" description="UvrD-like helicase C-terminal" evidence="17">
    <location>
        <begin position="491"/>
        <end position="818"/>
    </location>
</feature>
<keyword evidence="8 13" id="KW-0238">DNA-binding</keyword>
<dbReference type="GO" id="GO:0000724">
    <property type="term" value="P:double-strand break repair via homologous recombination"/>
    <property type="evidence" value="ECO:0007669"/>
    <property type="project" value="UniProtKB-UniRule"/>
</dbReference>
<evidence type="ECO:0000256" key="13">
    <source>
        <dbReference type="HAMAP-Rule" id="MF_01451"/>
    </source>
</evidence>
<reference evidence="18 19" key="1">
    <citation type="submission" date="2018-08" db="EMBL/GenBank/DDBJ databases">
        <title>A genome reference for cultivated species of the human gut microbiota.</title>
        <authorList>
            <person name="Zou Y."/>
            <person name="Xue W."/>
            <person name="Luo G."/>
        </authorList>
    </citation>
    <scope>NUCLEOTIDE SEQUENCE [LARGE SCALE GENOMIC DNA]</scope>
    <source>
        <strain evidence="18 19">TF11-7</strain>
    </source>
</reference>
<dbReference type="Pfam" id="PF12705">
    <property type="entry name" value="PDDEXK_1"/>
    <property type="match status" value="1"/>
</dbReference>
<evidence type="ECO:0000256" key="4">
    <source>
        <dbReference type="ARBA" id="ARBA00022801"/>
    </source>
</evidence>
<dbReference type="GO" id="GO:0008408">
    <property type="term" value="F:3'-5' exonuclease activity"/>
    <property type="evidence" value="ECO:0007669"/>
    <property type="project" value="UniProtKB-UniRule"/>
</dbReference>
<keyword evidence="1 13" id="KW-0540">Nuclease</keyword>
<comment type="cofactor">
    <cofactor evidence="13">
        <name>Mg(2+)</name>
        <dbReference type="ChEBI" id="CHEBI:18420"/>
    </cofactor>
</comment>
<feature type="binding site" evidence="14">
    <location>
        <begin position="24"/>
        <end position="31"/>
    </location>
    <ligand>
        <name>ATP</name>
        <dbReference type="ChEBI" id="CHEBI:30616"/>
    </ligand>
</feature>
<feature type="region of interest" description="Disordered" evidence="15">
    <location>
        <begin position="670"/>
        <end position="702"/>
    </location>
</feature>
<keyword evidence="6 13" id="KW-0269">Exonuclease</keyword>
<dbReference type="PANTHER" id="PTHR11070">
    <property type="entry name" value="UVRD / RECB / PCRA DNA HELICASE FAMILY MEMBER"/>
    <property type="match status" value="1"/>
</dbReference>
<evidence type="ECO:0000256" key="14">
    <source>
        <dbReference type="PROSITE-ProRule" id="PRU00560"/>
    </source>
</evidence>
<dbReference type="InterPro" id="IPR000212">
    <property type="entry name" value="DNA_helicase_UvrD/REP"/>
</dbReference>
<gene>
    <name evidence="13 18" type="primary">addA</name>
    <name evidence="18" type="ORF">DXD17_07805</name>
</gene>
<dbReference type="Gene3D" id="3.40.50.300">
    <property type="entry name" value="P-loop containing nucleotide triphosphate hydrolases"/>
    <property type="match status" value="4"/>
</dbReference>
<comment type="subunit">
    <text evidence="13">Heterodimer of AddA and AddB/RexB.</text>
</comment>
<accession>A0A3E4LQ88</accession>
<dbReference type="EMBL" id="QSQN01000018">
    <property type="protein sequence ID" value="RGK39628.1"/>
    <property type="molecule type" value="Genomic_DNA"/>
</dbReference>
<evidence type="ECO:0000313" key="19">
    <source>
        <dbReference type="Proteomes" id="UP000260793"/>
    </source>
</evidence>
<dbReference type="PROSITE" id="PS51217">
    <property type="entry name" value="UVRD_HELICASE_CTER"/>
    <property type="match status" value="1"/>
</dbReference>
<dbReference type="InterPro" id="IPR038726">
    <property type="entry name" value="PDDEXK_AddAB-type"/>
</dbReference>
<comment type="function">
    <text evidence="13">The heterodimer acts as both an ATP-dependent DNA helicase and an ATP-dependent, dual-direction single-stranded exonuclease. Recognizes the chi site generating a DNA molecule suitable for the initiation of homologous recombination. The AddA nuclease domain is required for chi fragment generation; this subunit has the helicase and 3' -&gt; 5' nuclease activities.</text>
</comment>
<evidence type="ECO:0000256" key="10">
    <source>
        <dbReference type="ARBA" id="ARBA00023235"/>
    </source>
</evidence>
<keyword evidence="5 13" id="KW-0347">Helicase</keyword>
<keyword evidence="2 13" id="KW-0547">Nucleotide-binding</keyword>
<dbReference type="EC" id="5.6.2.4" evidence="13"/>
<evidence type="ECO:0000256" key="9">
    <source>
        <dbReference type="ARBA" id="ARBA00023204"/>
    </source>
</evidence>
<dbReference type="Proteomes" id="UP000260793">
    <property type="component" value="Unassembled WGS sequence"/>
</dbReference>
<evidence type="ECO:0000256" key="8">
    <source>
        <dbReference type="ARBA" id="ARBA00023125"/>
    </source>
</evidence>
<dbReference type="Pfam" id="PF00580">
    <property type="entry name" value="UvrD-helicase"/>
    <property type="match status" value="1"/>
</dbReference>
<evidence type="ECO:0000256" key="1">
    <source>
        <dbReference type="ARBA" id="ARBA00022722"/>
    </source>
</evidence>
<feature type="domain" description="UvrD-like helicase ATP-binding" evidence="16">
    <location>
        <begin position="3"/>
        <end position="471"/>
    </location>
</feature>
<evidence type="ECO:0000259" key="16">
    <source>
        <dbReference type="PROSITE" id="PS51198"/>
    </source>
</evidence>
<dbReference type="PROSITE" id="PS51198">
    <property type="entry name" value="UVRD_HELICASE_ATP_BIND"/>
    <property type="match status" value="1"/>
</dbReference>
<evidence type="ECO:0000313" key="18">
    <source>
        <dbReference type="EMBL" id="RGK39628.1"/>
    </source>
</evidence>
<dbReference type="GO" id="GO:0003690">
    <property type="term" value="F:double-stranded DNA binding"/>
    <property type="evidence" value="ECO:0007669"/>
    <property type="project" value="UniProtKB-UniRule"/>
</dbReference>
<evidence type="ECO:0000259" key="17">
    <source>
        <dbReference type="PROSITE" id="PS51217"/>
    </source>
</evidence>
<keyword evidence="4 13" id="KW-0378">Hydrolase</keyword>
<organism evidence="18 19">
    <name type="scientific">[Ruminococcus] lactaris</name>
    <dbReference type="NCBI Taxonomy" id="46228"/>
    <lineage>
        <taxon>Bacteria</taxon>
        <taxon>Bacillati</taxon>
        <taxon>Bacillota</taxon>
        <taxon>Clostridia</taxon>
        <taxon>Lachnospirales</taxon>
        <taxon>Lachnospiraceae</taxon>
        <taxon>Mediterraneibacter</taxon>
    </lineage>
</organism>
<keyword evidence="7 13" id="KW-0067">ATP-binding</keyword>
<dbReference type="AlphaFoldDB" id="A0A3E4LQ88"/>
<dbReference type="FunFam" id="3.40.50.300:FF:001236">
    <property type="entry name" value="ATP-dependent helicase/nuclease subunit A"/>
    <property type="match status" value="1"/>
</dbReference>
<comment type="catalytic activity">
    <reaction evidence="11 13">
        <text>Couples ATP hydrolysis with the unwinding of duplex DNA by translocating in the 3'-5' direction.</text>
        <dbReference type="EC" id="5.6.2.4"/>
    </reaction>
</comment>
<dbReference type="InterPro" id="IPR027417">
    <property type="entry name" value="P-loop_NTPase"/>
</dbReference>
<evidence type="ECO:0000256" key="7">
    <source>
        <dbReference type="ARBA" id="ARBA00022840"/>
    </source>
</evidence>
<keyword evidence="3 13" id="KW-0227">DNA damage</keyword>
<evidence type="ECO:0000256" key="2">
    <source>
        <dbReference type="ARBA" id="ARBA00022741"/>
    </source>
</evidence>
<evidence type="ECO:0000256" key="5">
    <source>
        <dbReference type="ARBA" id="ARBA00022806"/>
    </source>
</evidence>
<dbReference type="PANTHER" id="PTHR11070:SF48">
    <property type="entry name" value="ATP-DEPENDENT HELICASE_NUCLEASE SUBUNIT A"/>
    <property type="match status" value="1"/>
</dbReference>
<evidence type="ECO:0000256" key="3">
    <source>
        <dbReference type="ARBA" id="ARBA00022763"/>
    </source>
</evidence>
<evidence type="ECO:0000256" key="6">
    <source>
        <dbReference type="ARBA" id="ARBA00022839"/>
    </source>
</evidence>
<dbReference type="Gene3D" id="3.90.320.10">
    <property type="match status" value="1"/>
</dbReference>